<feature type="domain" description="DUF4097" evidence="1">
    <location>
        <begin position="22"/>
        <end position="268"/>
    </location>
</feature>
<evidence type="ECO:0000313" key="3">
    <source>
        <dbReference type="Proteomes" id="UP001500571"/>
    </source>
</evidence>
<dbReference type="Proteomes" id="UP001500571">
    <property type="component" value="Unassembled WGS sequence"/>
</dbReference>
<proteinExistence type="predicted"/>
<keyword evidence="3" id="KW-1185">Reference proteome</keyword>
<name>A0ABN2Q8X5_9ACTN</name>
<organism evidence="2 3">
    <name type="scientific">Nocardioides panacihumi</name>
    <dbReference type="NCBI Taxonomy" id="400774"/>
    <lineage>
        <taxon>Bacteria</taxon>
        <taxon>Bacillati</taxon>
        <taxon>Actinomycetota</taxon>
        <taxon>Actinomycetes</taxon>
        <taxon>Propionibacteriales</taxon>
        <taxon>Nocardioidaceae</taxon>
        <taxon>Nocardioides</taxon>
    </lineage>
</organism>
<reference evidence="2 3" key="1">
    <citation type="journal article" date="2019" name="Int. J. Syst. Evol. Microbiol.">
        <title>The Global Catalogue of Microorganisms (GCM) 10K type strain sequencing project: providing services to taxonomists for standard genome sequencing and annotation.</title>
        <authorList>
            <consortium name="The Broad Institute Genomics Platform"/>
            <consortium name="The Broad Institute Genome Sequencing Center for Infectious Disease"/>
            <person name="Wu L."/>
            <person name="Ma J."/>
        </authorList>
    </citation>
    <scope>NUCLEOTIDE SEQUENCE [LARGE SCALE GENOMIC DNA]</scope>
    <source>
        <strain evidence="2 3">JCM 15309</strain>
    </source>
</reference>
<protein>
    <recommendedName>
        <fullName evidence="1">DUF4097 domain-containing protein</fullName>
    </recommendedName>
</protein>
<dbReference type="RefSeq" id="WP_344041651.1">
    <property type="nucleotide sequence ID" value="NZ_BAAAPB010000001.1"/>
</dbReference>
<comment type="caution">
    <text evidence="2">The sequence shown here is derived from an EMBL/GenBank/DDBJ whole genome shotgun (WGS) entry which is preliminary data.</text>
</comment>
<sequence>MEHHFDTPGPTRLHAMLGAGRIDVRASDRDTTDVVVTGQDADQTRVEERGGGILIVAPRQRGLFGRGGIDVTVDLPSGSDLKIRTGSAEVTLTGDNGSVVVQTGSAGIDVEHSSGSTVLETGSGRIQLGDTDGDVRIKSGSGNVSVGAATRTVVASIGSGDVELGSVGGTVRVKSGSGALRVHRASGDISLTTGSGDLEVDAITRGRINGKGGSGDIRVGVPAGVPVWTDVSTVSGRISSTLPRLGEPEPGQDHVEVRVHSGSGDITLVSL</sequence>
<dbReference type="Pfam" id="PF13349">
    <property type="entry name" value="DUF4097"/>
    <property type="match status" value="1"/>
</dbReference>
<accession>A0ABN2Q8X5</accession>
<dbReference type="InterPro" id="IPR025164">
    <property type="entry name" value="Toastrack_DUF4097"/>
</dbReference>
<gene>
    <name evidence="2" type="ORF">GCM10009798_02820</name>
</gene>
<evidence type="ECO:0000313" key="2">
    <source>
        <dbReference type="EMBL" id="GAA1947206.1"/>
    </source>
</evidence>
<evidence type="ECO:0000259" key="1">
    <source>
        <dbReference type="Pfam" id="PF13349"/>
    </source>
</evidence>
<dbReference type="EMBL" id="BAAAPB010000001">
    <property type="protein sequence ID" value="GAA1947206.1"/>
    <property type="molecule type" value="Genomic_DNA"/>
</dbReference>